<organism evidence="2 3">
    <name type="scientific">Aureispira anguillae</name>
    <dbReference type="NCBI Taxonomy" id="2864201"/>
    <lineage>
        <taxon>Bacteria</taxon>
        <taxon>Pseudomonadati</taxon>
        <taxon>Bacteroidota</taxon>
        <taxon>Saprospiria</taxon>
        <taxon>Saprospirales</taxon>
        <taxon>Saprospiraceae</taxon>
        <taxon>Aureispira</taxon>
    </lineage>
</organism>
<accession>A0A915YHZ1</accession>
<dbReference type="InterPro" id="IPR021474">
    <property type="entry name" value="DUF3127"/>
</dbReference>
<evidence type="ECO:0000313" key="2">
    <source>
        <dbReference type="EMBL" id="BDS13528.1"/>
    </source>
</evidence>
<keyword evidence="3" id="KW-1185">Reference proteome</keyword>
<proteinExistence type="predicted"/>
<dbReference type="RefSeq" id="WP_264788795.1">
    <property type="nucleotide sequence ID" value="NZ_AP026867.1"/>
</dbReference>
<evidence type="ECO:0000256" key="1">
    <source>
        <dbReference type="SAM" id="MobiDB-lite"/>
    </source>
</evidence>
<sequence>MSELKLKGKIIAIMDKQQVTDTFAKREFVIETDEQYPQMVKFELTQAKCDDIDSHKIGEEINVHFNVRGRKWTNKQGEDVYFVSLNAWRLEKEAAAPVSSDAPFPSADAEPPADSFADDLPF</sequence>
<dbReference type="KEGG" id="aup:AsAng_0042670"/>
<feature type="region of interest" description="Disordered" evidence="1">
    <location>
        <begin position="97"/>
        <end position="122"/>
    </location>
</feature>
<dbReference type="Pfam" id="PF11325">
    <property type="entry name" value="DUF3127"/>
    <property type="match status" value="1"/>
</dbReference>
<gene>
    <name evidence="2" type="ORF">AsAng_0042670</name>
</gene>
<dbReference type="AlphaFoldDB" id="A0A915YHZ1"/>
<reference evidence="2" key="1">
    <citation type="submission" date="2022-09" db="EMBL/GenBank/DDBJ databases">
        <title>Aureispira anguillicida sp. nov., isolated from Leptocephalus of Japanese eel Anguilla japonica.</title>
        <authorList>
            <person name="Yuasa K."/>
            <person name="Mekata T."/>
            <person name="Ikunari K."/>
        </authorList>
    </citation>
    <scope>NUCLEOTIDE SEQUENCE</scope>
    <source>
        <strain evidence="2">EL160426</strain>
    </source>
</reference>
<evidence type="ECO:0000313" key="3">
    <source>
        <dbReference type="Proteomes" id="UP001060919"/>
    </source>
</evidence>
<dbReference type="EMBL" id="AP026867">
    <property type="protein sequence ID" value="BDS13528.1"/>
    <property type="molecule type" value="Genomic_DNA"/>
</dbReference>
<protein>
    <submittedName>
        <fullName evidence="2">DUF3127 domain-containing protein</fullName>
    </submittedName>
</protein>
<name>A0A915YHZ1_9BACT</name>
<dbReference type="Proteomes" id="UP001060919">
    <property type="component" value="Chromosome"/>
</dbReference>